<feature type="region of interest" description="Disordered" evidence="4">
    <location>
        <begin position="283"/>
        <end position="328"/>
    </location>
</feature>
<dbReference type="Proteomes" id="UP000886520">
    <property type="component" value="Chromosome 11"/>
</dbReference>
<feature type="domain" description="HpcH/HpaI aldolase/citrate lyase" evidence="5">
    <location>
        <begin position="32"/>
        <end position="221"/>
    </location>
</feature>
<keyword evidence="2" id="KW-0479">Metal-binding</keyword>
<evidence type="ECO:0000313" key="6">
    <source>
        <dbReference type="EMBL" id="KAI5073866.1"/>
    </source>
</evidence>
<comment type="similarity">
    <text evidence="1">Belongs to the HpcH/HpaI aldolase family.</text>
</comment>
<dbReference type="OrthoDB" id="1377247at2759"/>
<sequence>MAYSAMTALGLPPKKRSLKARLQAGEKVYGGFLVTQTPFFAEMMGLVGYDYVVVDLEHGPGETKAALQCLRALEAVGTPAIIRVGFNDQVLLKKALDLGPAGVIVPMVQNAERAAFAVSCCRYPPRGIRGAHPFVRATKFGLDKSYVHSYENDLLIICQIESAQAVDLIHEIAAVDGVDGLMIGPRDLSASIGCFADPTNPSLAVLIDKAEKAVLSSPRKVFLKGIARPELDPPPALYKRGYDIVSGTMDVVLFTTAALADIKAHRPLPLQAASTATAAASSSSTVTAEANGVHPAPHTNGGDVKEYSSEDDDIHPNSGAITNGNHCHTAANGQHNAIANLLAGLSSGEPSPAVSFSNGDHANGGDIQNAQSVNAHGYQLLSKPIISS</sequence>
<dbReference type="EMBL" id="JABFUD020000011">
    <property type="protein sequence ID" value="KAI5073866.1"/>
    <property type="molecule type" value="Genomic_DNA"/>
</dbReference>
<dbReference type="SUPFAM" id="SSF51621">
    <property type="entry name" value="Phosphoenolpyruvate/pyruvate domain"/>
    <property type="match status" value="1"/>
</dbReference>
<dbReference type="GO" id="GO:0005737">
    <property type="term" value="C:cytoplasm"/>
    <property type="evidence" value="ECO:0007669"/>
    <property type="project" value="TreeGrafter"/>
</dbReference>
<gene>
    <name evidence="6" type="ORF">GOP47_0011879</name>
</gene>
<evidence type="ECO:0000256" key="3">
    <source>
        <dbReference type="ARBA" id="ARBA00023239"/>
    </source>
</evidence>
<dbReference type="InterPro" id="IPR005000">
    <property type="entry name" value="Aldolase/citrate-lyase_domain"/>
</dbReference>
<dbReference type="InterPro" id="IPR015813">
    <property type="entry name" value="Pyrv/PenolPyrv_kinase-like_dom"/>
</dbReference>
<dbReference type="GO" id="GO:0016832">
    <property type="term" value="F:aldehyde-lyase activity"/>
    <property type="evidence" value="ECO:0007669"/>
    <property type="project" value="TreeGrafter"/>
</dbReference>
<dbReference type="Gene3D" id="3.20.20.60">
    <property type="entry name" value="Phosphoenolpyruvate-binding domains"/>
    <property type="match status" value="1"/>
</dbReference>
<dbReference type="PANTHER" id="PTHR30502:SF0">
    <property type="entry name" value="PHOSPHOENOLPYRUVATE CARBOXYLASE FAMILY PROTEIN"/>
    <property type="match status" value="1"/>
</dbReference>
<dbReference type="InterPro" id="IPR040442">
    <property type="entry name" value="Pyrv_kinase-like_dom_sf"/>
</dbReference>
<feature type="region of interest" description="Disordered" evidence="4">
    <location>
        <begin position="349"/>
        <end position="369"/>
    </location>
</feature>
<keyword evidence="7" id="KW-1185">Reference proteome</keyword>
<name>A0A9D4UTQ3_ADICA</name>
<evidence type="ECO:0000259" key="5">
    <source>
        <dbReference type="Pfam" id="PF03328"/>
    </source>
</evidence>
<evidence type="ECO:0000313" key="7">
    <source>
        <dbReference type="Proteomes" id="UP000886520"/>
    </source>
</evidence>
<dbReference type="GO" id="GO:0046872">
    <property type="term" value="F:metal ion binding"/>
    <property type="evidence" value="ECO:0007669"/>
    <property type="project" value="UniProtKB-KW"/>
</dbReference>
<evidence type="ECO:0000256" key="1">
    <source>
        <dbReference type="ARBA" id="ARBA00005568"/>
    </source>
</evidence>
<reference evidence="6" key="1">
    <citation type="submission" date="2021-01" db="EMBL/GenBank/DDBJ databases">
        <title>Adiantum capillus-veneris genome.</title>
        <authorList>
            <person name="Fang Y."/>
            <person name="Liao Q."/>
        </authorList>
    </citation>
    <scope>NUCLEOTIDE SEQUENCE</scope>
    <source>
        <strain evidence="6">H3</strain>
        <tissue evidence="6">Leaf</tissue>
    </source>
</reference>
<feature type="compositionally biased region" description="Polar residues" evidence="4">
    <location>
        <begin position="319"/>
        <end position="328"/>
    </location>
</feature>
<keyword evidence="3" id="KW-0456">Lyase</keyword>
<proteinExistence type="inferred from homology"/>
<protein>
    <recommendedName>
        <fullName evidence="5">HpcH/HpaI aldolase/citrate lyase domain-containing protein</fullName>
    </recommendedName>
</protein>
<evidence type="ECO:0000256" key="2">
    <source>
        <dbReference type="ARBA" id="ARBA00022723"/>
    </source>
</evidence>
<dbReference type="Pfam" id="PF03328">
    <property type="entry name" value="HpcH_HpaI"/>
    <property type="match status" value="1"/>
</dbReference>
<dbReference type="InterPro" id="IPR050251">
    <property type="entry name" value="HpcH-HpaI_aldolase"/>
</dbReference>
<evidence type="ECO:0000256" key="4">
    <source>
        <dbReference type="SAM" id="MobiDB-lite"/>
    </source>
</evidence>
<accession>A0A9D4UTQ3</accession>
<feature type="compositionally biased region" description="Polar residues" evidence="4">
    <location>
        <begin position="354"/>
        <end position="369"/>
    </location>
</feature>
<comment type="caution">
    <text evidence="6">The sequence shown here is derived from an EMBL/GenBank/DDBJ whole genome shotgun (WGS) entry which is preliminary data.</text>
</comment>
<dbReference type="AlphaFoldDB" id="A0A9D4UTQ3"/>
<organism evidence="6 7">
    <name type="scientific">Adiantum capillus-veneris</name>
    <name type="common">Maidenhair fern</name>
    <dbReference type="NCBI Taxonomy" id="13818"/>
    <lineage>
        <taxon>Eukaryota</taxon>
        <taxon>Viridiplantae</taxon>
        <taxon>Streptophyta</taxon>
        <taxon>Embryophyta</taxon>
        <taxon>Tracheophyta</taxon>
        <taxon>Polypodiopsida</taxon>
        <taxon>Polypodiidae</taxon>
        <taxon>Polypodiales</taxon>
        <taxon>Pteridineae</taxon>
        <taxon>Pteridaceae</taxon>
        <taxon>Vittarioideae</taxon>
        <taxon>Adiantum</taxon>
    </lineage>
</organism>
<dbReference type="PANTHER" id="PTHR30502">
    <property type="entry name" value="2-KETO-3-DEOXY-L-RHAMNONATE ALDOLASE"/>
    <property type="match status" value="1"/>
</dbReference>